<keyword evidence="2" id="KW-1185">Reference proteome</keyword>
<dbReference type="Pfam" id="PF13189">
    <property type="entry name" value="Cytidylate_kin2"/>
    <property type="match status" value="1"/>
</dbReference>
<reference evidence="1 2" key="1">
    <citation type="submission" date="2020-08" db="EMBL/GenBank/DDBJ databases">
        <title>Genome public.</title>
        <authorList>
            <person name="Liu C."/>
            <person name="Sun Q."/>
        </authorList>
    </citation>
    <scope>NUCLEOTIDE SEQUENCE [LARGE SCALE GENOMIC DNA]</scope>
    <source>
        <strain evidence="1 2">BX0805</strain>
    </source>
</reference>
<evidence type="ECO:0000313" key="2">
    <source>
        <dbReference type="Proteomes" id="UP000621540"/>
    </source>
</evidence>
<dbReference type="SUPFAM" id="SSF52540">
    <property type="entry name" value="P-loop containing nucleoside triphosphate hydrolases"/>
    <property type="match status" value="1"/>
</dbReference>
<accession>A0ABR7IBR0</accession>
<name>A0ABR7IBR0_9FIRM</name>
<evidence type="ECO:0000313" key="1">
    <source>
        <dbReference type="EMBL" id="MBC5754391.1"/>
    </source>
</evidence>
<dbReference type="InterPro" id="IPR027417">
    <property type="entry name" value="P-loop_NTPase"/>
</dbReference>
<dbReference type="EMBL" id="JACOQH010000007">
    <property type="protein sequence ID" value="MBC5754391.1"/>
    <property type="molecule type" value="Genomic_DNA"/>
</dbReference>
<dbReference type="Gene3D" id="3.40.50.300">
    <property type="entry name" value="P-loop containing nucleotide triphosphate hydrolases"/>
    <property type="match status" value="1"/>
</dbReference>
<sequence length="191" mass="21937">MDMKKTILTIGRQYGSGGREIGQKIAEKLGYPLYDKEKLLEIAKKDGSFDEVRSFYQEKPVDSLLYAIAMSTLTQGMERKPFQEIKKIIEQEPCILIGRCGNYITKDRTDTLRVFIHADDKFRAERVAKENGITEEKAAKKIVETDKARASFYRFYTNGEWDQASGYDLVLNSSMFGIDQCVDMIIKSMDR</sequence>
<protein>
    <submittedName>
        <fullName evidence="1">Cytidylate kinase-like family protein</fullName>
    </submittedName>
</protein>
<organism evidence="1 2">
    <name type="scientific">Roseburia yibonii</name>
    <dbReference type="NCBI Taxonomy" id="2763063"/>
    <lineage>
        <taxon>Bacteria</taxon>
        <taxon>Bacillati</taxon>
        <taxon>Bacillota</taxon>
        <taxon>Clostridia</taxon>
        <taxon>Lachnospirales</taxon>
        <taxon>Lachnospiraceae</taxon>
        <taxon>Roseburia</taxon>
    </lineage>
</organism>
<comment type="caution">
    <text evidence="1">The sequence shown here is derived from an EMBL/GenBank/DDBJ whole genome shotgun (WGS) entry which is preliminary data.</text>
</comment>
<proteinExistence type="predicted"/>
<dbReference type="Proteomes" id="UP000621540">
    <property type="component" value="Unassembled WGS sequence"/>
</dbReference>
<gene>
    <name evidence="1" type="ORF">H8Z76_10280</name>
</gene>